<feature type="transmembrane region" description="Helical" evidence="1">
    <location>
        <begin position="214"/>
        <end position="235"/>
    </location>
</feature>
<dbReference type="EMBL" id="GL376564">
    <property type="status" value="NOT_ANNOTATED_CDS"/>
    <property type="molecule type" value="Genomic_DNA"/>
</dbReference>
<dbReference type="VEuPathDB" id="FungiDB:PYU1_G005108"/>
<keyword evidence="1" id="KW-1133">Transmembrane helix</keyword>
<evidence type="ECO:0000313" key="2">
    <source>
        <dbReference type="EnsemblProtists" id="PYU1_T005119"/>
    </source>
</evidence>
<name>K3WJH7_GLOUD</name>
<accession>K3WJH7</accession>
<organism evidence="2 3">
    <name type="scientific">Globisporangium ultimum (strain ATCC 200006 / CBS 805.95 / DAOM BR144)</name>
    <name type="common">Pythium ultimum</name>
    <dbReference type="NCBI Taxonomy" id="431595"/>
    <lineage>
        <taxon>Eukaryota</taxon>
        <taxon>Sar</taxon>
        <taxon>Stramenopiles</taxon>
        <taxon>Oomycota</taxon>
        <taxon>Peronosporomycetes</taxon>
        <taxon>Pythiales</taxon>
        <taxon>Pythiaceae</taxon>
        <taxon>Globisporangium</taxon>
    </lineage>
</organism>
<keyword evidence="1" id="KW-0812">Transmembrane</keyword>
<reference evidence="2" key="3">
    <citation type="submission" date="2015-02" db="UniProtKB">
        <authorList>
            <consortium name="EnsemblProtists"/>
        </authorList>
    </citation>
    <scope>IDENTIFICATION</scope>
    <source>
        <strain evidence="2">DAOM BR144</strain>
    </source>
</reference>
<sequence>MWTTARVIAIDAVQNIYTLRKLDQLMNDFGDVTGEIRSQGLLPYCVTLLAKPRALDLTTTTNKFQVHSMREMTLSIEKTTLIQQLRRVQVDCPGIIPPMNVPQYSTGSLTISEAASGPQGAAKSAKAKSSVLSKLTATRITPISVAFPHTSSPQSDSRLDSSTQTEAMNKALHLLWKCEYALLVEYVESVAPLMYAVSLVILHSLPNAKYYPDLYNVVASILIYSVLELGSLVYVSAFRQLAFGLENEWLIMQGMLIEWTGVVLGHTLEYFGADFMFQFAWLHEATNTNP</sequence>
<keyword evidence="3" id="KW-1185">Reference proteome</keyword>
<dbReference type="EnsemblProtists" id="PYU1_T005119">
    <property type="protein sequence ID" value="PYU1_T005119"/>
    <property type="gene ID" value="PYU1_G005108"/>
</dbReference>
<dbReference type="InParanoid" id="K3WJH7"/>
<feature type="transmembrane region" description="Helical" evidence="1">
    <location>
        <begin position="180"/>
        <end position="202"/>
    </location>
</feature>
<reference evidence="3" key="2">
    <citation type="submission" date="2010-04" db="EMBL/GenBank/DDBJ databases">
        <authorList>
            <person name="Buell R."/>
            <person name="Hamilton J."/>
            <person name="Hostetler J."/>
        </authorList>
    </citation>
    <scope>NUCLEOTIDE SEQUENCE [LARGE SCALE GENOMIC DNA]</scope>
    <source>
        <strain evidence="3">DAOM:BR144</strain>
    </source>
</reference>
<reference evidence="3" key="1">
    <citation type="journal article" date="2010" name="Genome Biol.">
        <title>Genome sequence of the necrotrophic plant pathogen Pythium ultimum reveals original pathogenicity mechanisms and effector repertoire.</title>
        <authorList>
            <person name="Levesque C.A."/>
            <person name="Brouwer H."/>
            <person name="Cano L."/>
            <person name="Hamilton J.P."/>
            <person name="Holt C."/>
            <person name="Huitema E."/>
            <person name="Raffaele S."/>
            <person name="Robideau G.P."/>
            <person name="Thines M."/>
            <person name="Win J."/>
            <person name="Zerillo M.M."/>
            <person name="Beakes G.W."/>
            <person name="Boore J.L."/>
            <person name="Busam D."/>
            <person name="Dumas B."/>
            <person name="Ferriera S."/>
            <person name="Fuerstenberg S.I."/>
            <person name="Gachon C.M."/>
            <person name="Gaulin E."/>
            <person name="Govers F."/>
            <person name="Grenville-Briggs L."/>
            <person name="Horner N."/>
            <person name="Hostetler J."/>
            <person name="Jiang R.H."/>
            <person name="Johnson J."/>
            <person name="Krajaejun T."/>
            <person name="Lin H."/>
            <person name="Meijer H.J."/>
            <person name="Moore B."/>
            <person name="Morris P."/>
            <person name="Phuntmart V."/>
            <person name="Puiu D."/>
            <person name="Shetty J."/>
            <person name="Stajich J.E."/>
            <person name="Tripathy S."/>
            <person name="Wawra S."/>
            <person name="van West P."/>
            <person name="Whitty B.R."/>
            <person name="Coutinho P.M."/>
            <person name="Henrissat B."/>
            <person name="Martin F."/>
            <person name="Thomas P.D."/>
            <person name="Tyler B.M."/>
            <person name="De Vries R.P."/>
            <person name="Kamoun S."/>
            <person name="Yandell M."/>
            <person name="Tisserat N."/>
            <person name="Buell C.R."/>
        </authorList>
    </citation>
    <scope>NUCLEOTIDE SEQUENCE</scope>
    <source>
        <strain evidence="3">DAOM:BR144</strain>
    </source>
</reference>
<dbReference type="AlphaFoldDB" id="K3WJH7"/>
<protein>
    <submittedName>
        <fullName evidence="2">Uncharacterized protein</fullName>
    </submittedName>
</protein>
<evidence type="ECO:0000313" key="3">
    <source>
        <dbReference type="Proteomes" id="UP000019132"/>
    </source>
</evidence>
<dbReference type="Proteomes" id="UP000019132">
    <property type="component" value="Unassembled WGS sequence"/>
</dbReference>
<evidence type="ECO:0000256" key="1">
    <source>
        <dbReference type="SAM" id="Phobius"/>
    </source>
</evidence>
<dbReference type="eggNOG" id="ENOG502SJD4">
    <property type="taxonomic scope" value="Eukaryota"/>
</dbReference>
<dbReference type="HOGENOM" id="CLU_014711_1_1_1"/>
<proteinExistence type="predicted"/>
<keyword evidence="1" id="KW-0472">Membrane</keyword>